<dbReference type="Pfam" id="PF24681">
    <property type="entry name" value="Kelch_KLHDC2_KLHL20_DRC7"/>
    <property type="match status" value="1"/>
</dbReference>
<dbReference type="InterPro" id="IPR009030">
    <property type="entry name" value="Growth_fac_rcpt_cys_sf"/>
</dbReference>
<keyword evidence="3" id="KW-0812">Transmembrane</keyword>
<dbReference type="SUPFAM" id="SSF117281">
    <property type="entry name" value="Kelch motif"/>
    <property type="match status" value="3"/>
</dbReference>
<reference evidence="5" key="1">
    <citation type="submission" date="2021-09" db="EMBL/GenBank/DDBJ databases">
        <authorList>
            <consortium name="AG Swart"/>
            <person name="Singh M."/>
            <person name="Singh A."/>
            <person name="Seah K."/>
            <person name="Emmerich C."/>
        </authorList>
    </citation>
    <scope>NUCLEOTIDE SEQUENCE</scope>
    <source>
        <strain evidence="5">ATCC30299</strain>
    </source>
</reference>
<proteinExistence type="predicted"/>
<dbReference type="EMBL" id="CAJZBQ010000024">
    <property type="protein sequence ID" value="CAG9320206.1"/>
    <property type="molecule type" value="Genomic_DNA"/>
</dbReference>
<dbReference type="SUPFAM" id="SSF57184">
    <property type="entry name" value="Growth factor receptor domain"/>
    <property type="match status" value="1"/>
</dbReference>
<protein>
    <recommendedName>
        <fullName evidence="4">Tyrosine-protein kinase ephrin type A/B receptor-like domain-containing protein</fullName>
    </recommendedName>
</protein>
<dbReference type="InterPro" id="IPR006652">
    <property type="entry name" value="Kelch_1"/>
</dbReference>
<name>A0AAU9J3A2_9CILI</name>
<organism evidence="5 6">
    <name type="scientific">Blepharisma stoltei</name>
    <dbReference type="NCBI Taxonomy" id="1481888"/>
    <lineage>
        <taxon>Eukaryota</taxon>
        <taxon>Sar</taxon>
        <taxon>Alveolata</taxon>
        <taxon>Ciliophora</taxon>
        <taxon>Postciliodesmatophora</taxon>
        <taxon>Heterotrichea</taxon>
        <taxon>Heterotrichida</taxon>
        <taxon>Blepharismidae</taxon>
        <taxon>Blepharisma</taxon>
    </lineage>
</organism>
<evidence type="ECO:0000313" key="5">
    <source>
        <dbReference type="EMBL" id="CAG9320206.1"/>
    </source>
</evidence>
<dbReference type="SMART" id="SM01411">
    <property type="entry name" value="Ephrin_rec_like"/>
    <property type="match status" value="1"/>
</dbReference>
<dbReference type="PANTHER" id="PTHR46647">
    <property type="entry name" value="RAB9 EFFECTOR PROTEIN WITH KELCH MOTIFS"/>
    <property type="match status" value="1"/>
</dbReference>
<feature type="transmembrane region" description="Helical" evidence="3">
    <location>
        <begin position="660"/>
        <end position="684"/>
    </location>
</feature>
<feature type="transmembrane region" description="Helical" evidence="3">
    <location>
        <begin position="608"/>
        <end position="628"/>
    </location>
</feature>
<evidence type="ECO:0000256" key="2">
    <source>
        <dbReference type="ARBA" id="ARBA00022737"/>
    </source>
</evidence>
<dbReference type="InterPro" id="IPR052124">
    <property type="entry name" value="Rab9_kelch_effector"/>
</dbReference>
<dbReference type="AlphaFoldDB" id="A0AAU9J3A2"/>
<gene>
    <name evidence="5" type="ORF">BSTOLATCC_MIC25438</name>
</gene>
<dbReference type="Gene3D" id="2.10.50.10">
    <property type="entry name" value="Tumor Necrosis Factor Receptor, subunit A, domain 2"/>
    <property type="match status" value="1"/>
</dbReference>
<keyword evidence="1" id="KW-0880">Kelch repeat</keyword>
<dbReference type="Pfam" id="PF07699">
    <property type="entry name" value="Ephrin_rec_like"/>
    <property type="match status" value="1"/>
</dbReference>
<accession>A0AAU9J3A2</accession>
<dbReference type="InterPro" id="IPR015915">
    <property type="entry name" value="Kelch-typ_b-propeller"/>
</dbReference>
<evidence type="ECO:0000256" key="1">
    <source>
        <dbReference type="ARBA" id="ARBA00022441"/>
    </source>
</evidence>
<evidence type="ECO:0000256" key="3">
    <source>
        <dbReference type="SAM" id="Phobius"/>
    </source>
</evidence>
<sequence>MEQITVFLCKNLLRLNTTTWTWNNLTTGHPPKLEGPALNYHNKKLYLAGGYAPYLENPYTHTFFYYDLVSNKWVNATSEKTYTPRIHHGHFIYKDQLFLMSGYNLLTNSIDNSWYKVNLTDPSYNWVKVEIIDNDYYTWHDSYGFALFEDKIFTFGGNKISDITNRLSIYNLKTDPIDMYALSENVSPSPRMYHSFQEIGQYLYTFGGIGDNGELLNDLWRFDTINESWEIKLPNGDIPSKRHSYASASDGDHMLIWGGKGQEGYLNDGYFYNINTNMWYPLVFSGTNPSPRVGACIGLKGETVYLYGGEADAGLSDEFWYYSIDTQTYTLLDSDNLNGPGPLIYPTCKLSATTATLFYIMYGESDDNFSTNKIYGYTVNTGRWTKYYDESTDTLHKKSRAAILKVPSMVLMAGGESDGIYPDIIIYTYGTKTGQWEDLGFMLFSVIGPASTYFKNYFYIHGGATAERALLRFSVPSNKFIRMDLGALCTSEECPFTCSPGTYITSSGCEICPPGTYSQDFGQFKCMLCPRGKYNPHSAATTGDMCYPCQQGQFSNKEGQRLCNDCPFGAACNIGSLNYEFKILNLNDSSIQPSLYKSNQSQVNENNMITGIVVGSFGAIIIVLLVAIKRNRVYLLAWDLYTEEHNYLERTLMYIRRTRVGGIFGIAFIFVAIAIIEILIVNYLKKNEYETKSLVPLVVLKQDVPNFEGDFYITITLMNYGGICANIDNYNNIVCPSSISYKIEGITGSWEEQHCMHMENGDCIIKINCAKCSIDTQGYVYYTMDDSNGYTSGFIVNVTSSSSIPDKSSSYKTAVLPENNYVFIGGTTTIYYDMIPSYYEDTIYNKDDTGYHVEVKNIPDKGLQYQSIELGNAFINYLTLELDLDGNGLVTSKGAKQTFINLISALLGSVIAVLKILGTAMGTTEDSWHQIKKTSVHRKLVKETKRNAENIHSSYGKWQKNGYDDAMSSEGMEELDFNYEK</sequence>
<keyword evidence="2" id="KW-0677">Repeat</keyword>
<dbReference type="Pfam" id="PF01344">
    <property type="entry name" value="Kelch_1"/>
    <property type="match status" value="1"/>
</dbReference>
<evidence type="ECO:0000313" key="6">
    <source>
        <dbReference type="Proteomes" id="UP001162131"/>
    </source>
</evidence>
<feature type="domain" description="Tyrosine-protein kinase ephrin type A/B receptor-like" evidence="4">
    <location>
        <begin position="501"/>
        <end position="546"/>
    </location>
</feature>
<keyword evidence="6" id="KW-1185">Reference proteome</keyword>
<dbReference type="Gene3D" id="2.120.10.80">
    <property type="entry name" value="Kelch-type beta propeller"/>
    <property type="match status" value="3"/>
</dbReference>
<evidence type="ECO:0000259" key="4">
    <source>
        <dbReference type="Pfam" id="PF07699"/>
    </source>
</evidence>
<comment type="caution">
    <text evidence="5">The sequence shown here is derived from an EMBL/GenBank/DDBJ whole genome shotgun (WGS) entry which is preliminary data.</text>
</comment>
<dbReference type="InterPro" id="IPR011641">
    <property type="entry name" value="Tyr-kin_ephrin_A/B_rcpt-like"/>
</dbReference>
<keyword evidence="3" id="KW-1133">Transmembrane helix</keyword>
<dbReference type="Proteomes" id="UP001162131">
    <property type="component" value="Unassembled WGS sequence"/>
</dbReference>
<keyword evidence="3" id="KW-0472">Membrane</keyword>
<dbReference type="PANTHER" id="PTHR46647:SF1">
    <property type="entry name" value="RAB9 EFFECTOR PROTEIN WITH KELCH MOTIFS"/>
    <property type="match status" value="1"/>
</dbReference>